<name>I7G287_MACFA</name>
<reference evidence="7" key="1">
    <citation type="journal article" date="2007" name="PLoS Biol.">
        <title>Rate of evolution in brain-expressed genes in humans and other primates.</title>
        <authorList>
            <person name="Wang H.-Y."/>
            <person name="Chien H.-C."/>
            <person name="Osada N."/>
            <person name="Hashimoto K."/>
            <person name="Sugano S."/>
            <person name="Gojobori T."/>
            <person name="Chou C.-K."/>
            <person name="Tsai S.-F."/>
            <person name="Wu C.-I."/>
            <person name="Shen C.-K.J."/>
        </authorList>
    </citation>
    <scope>NUCLEOTIDE SEQUENCE</scope>
</reference>
<dbReference type="GO" id="GO:0043218">
    <property type="term" value="C:compact myelin"/>
    <property type="evidence" value="ECO:0007669"/>
    <property type="project" value="TreeGrafter"/>
</dbReference>
<dbReference type="InterPro" id="IPR000548">
    <property type="entry name" value="Myelin_BP"/>
</dbReference>
<sequence>MASQKRPSQRHGSKYLATASTMDHARHGFLPRHRDTGILDSIGRFFGGDRGVPKRGSGKVPWLKPGRSPLPRARFPEFLSWEEEIVAPDHPWLDAENPPGSGILSSAS</sequence>
<dbReference type="GO" id="GO:0033269">
    <property type="term" value="C:internode region of axon"/>
    <property type="evidence" value="ECO:0007669"/>
    <property type="project" value="TreeGrafter"/>
</dbReference>
<evidence type="ECO:0000256" key="6">
    <source>
        <dbReference type="SAM" id="MobiDB-lite"/>
    </source>
</evidence>
<dbReference type="PANTHER" id="PTHR11429:SF0">
    <property type="entry name" value="MYELIN BASIC PROTEIN"/>
    <property type="match status" value="1"/>
</dbReference>
<protein>
    <recommendedName>
        <fullName evidence="3">Myelin basic protein</fullName>
    </recommendedName>
</protein>
<evidence type="ECO:0000256" key="1">
    <source>
        <dbReference type="ARBA" id="ARBA00004392"/>
    </source>
</evidence>
<dbReference type="PANTHER" id="PTHR11429">
    <property type="entry name" value="MYELIN BASIC PROTEIN"/>
    <property type="match status" value="1"/>
</dbReference>
<feature type="region of interest" description="Disordered" evidence="6">
    <location>
        <begin position="45"/>
        <end position="66"/>
    </location>
</feature>
<dbReference type="PRINTS" id="PR00212">
    <property type="entry name" value="MYELINMBP"/>
</dbReference>
<dbReference type="GO" id="GO:0042552">
    <property type="term" value="P:myelination"/>
    <property type="evidence" value="ECO:0007669"/>
    <property type="project" value="TreeGrafter"/>
</dbReference>
<dbReference type="EMBL" id="AB170192">
    <property type="protein sequence ID" value="BAE87255.1"/>
    <property type="molecule type" value="mRNA"/>
</dbReference>
<proteinExistence type="evidence at transcript level"/>
<keyword evidence="5" id="KW-0472">Membrane</keyword>
<evidence type="ECO:0000256" key="5">
    <source>
        <dbReference type="ARBA" id="ARBA00023136"/>
    </source>
</evidence>
<comment type="subcellular location">
    <subcellularLocation>
        <location evidence="1">Myelin membrane</location>
        <topology evidence="1">Peripheral membrane protein</topology>
        <orientation evidence="1">Cytoplasmic side</orientation>
    </subcellularLocation>
</comment>
<accession>I7G287</accession>
<dbReference type="GO" id="GO:0019911">
    <property type="term" value="F:structural constituent of myelin sheath"/>
    <property type="evidence" value="ECO:0007669"/>
    <property type="project" value="InterPro"/>
</dbReference>
<evidence type="ECO:0000256" key="2">
    <source>
        <dbReference type="ARBA" id="ARBA00005936"/>
    </source>
</evidence>
<evidence type="ECO:0000313" key="7">
    <source>
        <dbReference type="EMBL" id="BAE87255.1"/>
    </source>
</evidence>
<dbReference type="AlphaFoldDB" id="I7G287"/>
<dbReference type="Pfam" id="PF01669">
    <property type="entry name" value="Myelin_MBP"/>
    <property type="match status" value="1"/>
</dbReference>
<evidence type="ECO:0000256" key="3">
    <source>
        <dbReference type="ARBA" id="ARBA00019097"/>
    </source>
</evidence>
<keyword evidence="4" id="KW-1003">Cell membrane</keyword>
<comment type="similarity">
    <text evidence="2">Belongs to the myelin basic protein family.</text>
</comment>
<evidence type="ECO:0000256" key="4">
    <source>
        <dbReference type="ARBA" id="ARBA00022475"/>
    </source>
</evidence>
<dbReference type="GO" id="GO:0071944">
    <property type="term" value="C:cell periphery"/>
    <property type="evidence" value="ECO:0007669"/>
    <property type="project" value="TreeGrafter"/>
</dbReference>
<dbReference type="GO" id="GO:0043025">
    <property type="term" value="C:neuronal cell body"/>
    <property type="evidence" value="ECO:0007669"/>
    <property type="project" value="TreeGrafter"/>
</dbReference>
<organism evidence="7">
    <name type="scientific">Macaca fascicularis</name>
    <name type="common">Crab-eating macaque</name>
    <name type="synonym">Cynomolgus monkey</name>
    <dbReference type="NCBI Taxonomy" id="9541"/>
    <lineage>
        <taxon>Eukaryota</taxon>
        <taxon>Metazoa</taxon>
        <taxon>Chordata</taxon>
        <taxon>Craniata</taxon>
        <taxon>Vertebrata</taxon>
        <taxon>Euteleostomi</taxon>
        <taxon>Mammalia</taxon>
        <taxon>Eutheria</taxon>
        <taxon>Euarchontoglires</taxon>
        <taxon>Primates</taxon>
        <taxon>Haplorrhini</taxon>
        <taxon>Catarrhini</taxon>
        <taxon>Cercopithecidae</taxon>
        <taxon>Cercopithecinae</taxon>
        <taxon>Macaca</taxon>
    </lineage>
</organism>